<proteinExistence type="predicted"/>
<reference evidence="2" key="1">
    <citation type="submission" date="2021-12" db="EMBL/GenBank/DDBJ databases">
        <title>Convergent genome expansion in fungi linked to evolution of root-endophyte symbiosis.</title>
        <authorList>
            <consortium name="DOE Joint Genome Institute"/>
            <person name="Ke Y.-H."/>
            <person name="Bonito G."/>
            <person name="Liao H.-L."/>
            <person name="Looney B."/>
            <person name="Rojas-Flechas A."/>
            <person name="Nash J."/>
            <person name="Hameed K."/>
            <person name="Schadt C."/>
            <person name="Martin F."/>
            <person name="Crous P.W."/>
            <person name="Miettinen O."/>
            <person name="Magnuson J.K."/>
            <person name="Labbe J."/>
            <person name="Jacobson D."/>
            <person name="Doktycz M.J."/>
            <person name="Veneault-Fourrey C."/>
            <person name="Kuo A."/>
            <person name="Mondo S."/>
            <person name="Calhoun S."/>
            <person name="Riley R."/>
            <person name="Ohm R."/>
            <person name="LaButti K."/>
            <person name="Andreopoulos B."/>
            <person name="Pangilinan J."/>
            <person name="Nolan M."/>
            <person name="Tritt A."/>
            <person name="Clum A."/>
            <person name="Lipzen A."/>
            <person name="Daum C."/>
            <person name="Barry K."/>
            <person name="Grigoriev I.V."/>
            <person name="Vilgalys R."/>
        </authorList>
    </citation>
    <scope>NUCLEOTIDE SEQUENCE</scope>
    <source>
        <strain evidence="2">PMI_201</strain>
    </source>
</reference>
<dbReference type="GeneID" id="70242067"/>
<organism evidence="2 3">
    <name type="scientific">Talaromyces proteolyticus</name>
    <dbReference type="NCBI Taxonomy" id="1131652"/>
    <lineage>
        <taxon>Eukaryota</taxon>
        <taxon>Fungi</taxon>
        <taxon>Dikarya</taxon>
        <taxon>Ascomycota</taxon>
        <taxon>Pezizomycotina</taxon>
        <taxon>Eurotiomycetes</taxon>
        <taxon>Eurotiomycetidae</taxon>
        <taxon>Eurotiales</taxon>
        <taxon>Trichocomaceae</taxon>
        <taxon>Talaromyces</taxon>
        <taxon>Talaromyces sect. Bacilispori</taxon>
    </lineage>
</organism>
<dbReference type="EMBL" id="JAJTJA010000010">
    <property type="protein sequence ID" value="KAH8693286.1"/>
    <property type="molecule type" value="Genomic_DNA"/>
</dbReference>
<comment type="caution">
    <text evidence="2">The sequence shown here is derived from an EMBL/GenBank/DDBJ whole genome shotgun (WGS) entry which is preliminary data.</text>
</comment>
<dbReference type="Proteomes" id="UP001201262">
    <property type="component" value="Unassembled WGS sequence"/>
</dbReference>
<gene>
    <name evidence="2" type="ORF">BGW36DRAFT_302412</name>
</gene>
<evidence type="ECO:0000313" key="3">
    <source>
        <dbReference type="Proteomes" id="UP001201262"/>
    </source>
</evidence>
<keyword evidence="3" id="KW-1185">Reference proteome</keyword>
<accession>A0AAD4PXM3</accession>
<name>A0AAD4PXM3_9EURO</name>
<dbReference type="RefSeq" id="XP_046069159.1">
    <property type="nucleotide sequence ID" value="XM_046211780.1"/>
</dbReference>
<dbReference type="AlphaFoldDB" id="A0AAD4PXM3"/>
<feature type="region of interest" description="Disordered" evidence="1">
    <location>
        <begin position="315"/>
        <end position="362"/>
    </location>
</feature>
<evidence type="ECO:0000313" key="2">
    <source>
        <dbReference type="EMBL" id="KAH8693286.1"/>
    </source>
</evidence>
<evidence type="ECO:0000256" key="1">
    <source>
        <dbReference type="SAM" id="MobiDB-lite"/>
    </source>
</evidence>
<protein>
    <submittedName>
        <fullName evidence="2">Uncharacterized protein</fullName>
    </submittedName>
</protein>
<dbReference type="PANTHER" id="PTHR21521:SF0">
    <property type="entry name" value="AMUN, ISOFORM A"/>
    <property type="match status" value="1"/>
</dbReference>
<dbReference type="PANTHER" id="PTHR21521">
    <property type="entry name" value="AMUN, ISOFORM A"/>
    <property type="match status" value="1"/>
</dbReference>
<sequence length="362" mass="41458">MPPFPSFASWDITPSTFSQLLKLYPTTLRESHKQRLLARDVRKHRKHPERLIQNNPTYAKQADALLELDSWRYNTLPQVLRDRAAQATDSSSNQNKNEVLKADEKYDGMFLHKEEAIKLLDWKLQRGRFRPQLPGMLKTNKPIVIRKASADAFKALVDKQPSLDAIDETYPKDSLDMLTGPIRAVGPALASLILALATEGKANEIPFYSDELFLWLCVDSFPISEKNRRNYEKATRLIRKDGSGLNLKYNMHEYRQLYEEVVKFRQRLNGEVREADETARLFTTADVERVAYVIQHLGVSGFPDAAEILRLDEESKKATREEAEGDDEAEEMILGVTTSKPSKPGKRKGDWNQKGKTKKKKI</sequence>